<name>A0AAV0HVC0_9ROSI</name>
<organism evidence="1 2">
    <name type="scientific">Linum tenue</name>
    <dbReference type="NCBI Taxonomy" id="586396"/>
    <lineage>
        <taxon>Eukaryota</taxon>
        <taxon>Viridiplantae</taxon>
        <taxon>Streptophyta</taxon>
        <taxon>Embryophyta</taxon>
        <taxon>Tracheophyta</taxon>
        <taxon>Spermatophyta</taxon>
        <taxon>Magnoliopsida</taxon>
        <taxon>eudicotyledons</taxon>
        <taxon>Gunneridae</taxon>
        <taxon>Pentapetalae</taxon>
        <taxon>rosids</taxon>
        <taxon>fabids</taxon>
        <taxon>Malpighiales</taxon>
        <taxon>Linaceae</taxon>
        <taxon>Linum</taxon>
    </lineage>
</organism>
<dbReference type="Proteomes" id="UP001154282">
    <property type="component" value="Unassembled WGS sequence"/>
</dbReference>
<dbReference type="AlphaFoldDB" id="A0AAV0HVC0"/>
<reference evidence="1" key="1">
    <citation type="submission" date="2022-08" db="EMBL/GenBank/DDBJ databases">
        <authorList>
            <person name="Gutierrez-Valencia J."/>
        </authorList>
    </citation>
    <scope>NUCLEOTIDE SEQUENCE</scope>
</reference>
<dbReference type="EMBL" id="CAMGYJ010000003">
    <property type="protein sequence ID" value="CAI0389215.1"/>
    <property type="molecule type" value="Genomic_DNA"/>
</dbReference>
<proteinExistence type="predicted"/>
<gene>
    <name evidence="1" type="ORF">LITE_LOCUS6138</name>
</gene>
<comment type="caution">
    <text evidence="1">The sequence shown here is derived from an EMBL/GenBank/DDBJ whole genome shotgun (WGS) entry which is preliminary data.</text>
</comment>
<sequence>MVGSLKRSQRTLEGVLLPEQSWLELCMG</sequence>
<keyword evidence="2" id="KW-1185">Reference proteome</keyword>
<evidence type="ECO:0000313" key="2">
    <source>
        <dbReference type="Proteomes" id="UP001154282"/>
    </source>
</evidence>
<accession>A0AAV0HVC0</accession>
<protein>
    <submittedName>
        <fullName evidence="1">Uncharacterized protein</fullName>
    </submittedName>
</protein>
<evidence type="ECO:0000313" key="1">
    <source>
        <dbReference type="EMBL" id="CAI0389215.1"/>
    </source>
</evidence>